<evidence type="ECO:0000256" key="2">
    <source>
        <dbReference type="ARBA" id="ARBA00022475"/>
    </source>
</evidence>
<feature type="chain" id="PRO_5015900106" evidence="12">
    <location>
        <begin position="28"/>
        <end position="79"/>
    </location>
</feature>
<feature type="signal peptide" evidence="12">
    <location>
        <begin position="1"/>
        <end position="27"/>
    </location>
</feature>
<evidence type="ECO:0000256" key="11">
    <source>
        <dbReference type="ARBA" id="ARBA00023180"/>
    </source>
</evidence>
<dbReference type="InParanoid" id="A0A2Y9QG43"/>
<dbReference type="Gene3D" id="2.10.25.10">
    <property type="entry name" value="Laminin"/>
    <property type="match status" value="1"/>
</dbReference>
<keyword evidence="13" id="KW-1185">Reference proteome</keyword>
<keyword evidence="10" id="KW-1015">Disulfide bond</keyword>
<proteinExistence type="predicted"/>
<keyword evidence="5 12" id="KW-0732">Signal</keyword>
<keyword evidence="11" id="KW-0325">Glycoprotein</keyword>
<evidence type="ECO:0000256" key="12">
    <source>
        <dbReference type="SAM" id="SignalP"/>
    </source>
</evidence>
<evidence type="ECO:0000256" key="7">
    <source>
        <dbReference type="ARBA" id="ARBA00022837"/>
    </source>
</evidence>
<dbReference type="AlphaFoldDB" id="A0A2Y9QG43"/>
<dbReference type="KEGG" id="tmu:111819059"/>
<keyword evidence="3" id="KW-0245">EGF-like domain</keyword>
<sequence length="79" mass="8496">MKNIYFAFLPGICALLISLGTIARRAGAPCARCPRHAHCTNATACRCDPGFTSLSGKDIFNSLSEISSVVNPYVYLVET</sequence>
<reference evidence="14" key="1">
    <citation type="submission" date="2025-08" db="UniProtKB">
        <authorList>
            <consortium name="RefSeq"/>
        </authorList>
    </citation>
    <scope>IDENTIFICATION</scope>
</reference>
<evidence type="ECO:0000313" key="13">
    <source>
        <dbReference type="Proteomes" id="UP000248480"/>
    </source>
</evidence>
<organism evidence="13 14">
    <name type="scientific">Trichechus manatus latirostris</name>
    <name type="common">Florida manatee</name>
    <dbReference type="NCBI Taxonomy" id="127582"/>
    <lineage>
        <taxon>Eukaryota</taxon>
        <taxon>Metazoa</taxon>
        <taxon>Chordata</taxon>
        <taxon>Craniata</taxon>
        <taxon>Vertebrata</taxon>
        <taxon>Euteleostomi</taxon>
        <taxon>Mammalia</taxon>
        <taxon>Eutheria</taxon>
        <taxon>Afrotheria</taxon>
        <taxon>Sirenia</taxon>
        <taxon>Trichechidae</taxon>
        <taxon>Trichechus</taxon>
    </lineage>
</organism>
<gene>
    <name evidence="14" type="primary">LOC111819059</name>
</gene>
<dbReference type="GO" id="GO:0005886">
    <property type="term" value="C:plasma membrane"/>
    <property type="evidence" value="ECO:0007669"/>
    <property type="project" value="UniProtKB-SubCell"/>
</dbReference>
<accession>A0A2Y9QG43</accession>
<evidence type="ECO:0000256" key="3">
    <source>
        <dbReference type="ARBA" id="ARBA00022536"/>
    </source>
</evidence>
<keyword evidence="8" id="KW-1133">Transmembrane helix</keyword>
<keyword evidence="4" id="KW-0812">Transmembrane</keyword>
<keyword evidence="7" id="KW-0106">Calcium</keyword>
<evidence type="ECO:0000256" key="8">
    <source>
        <dbReference type="ARBA" id="ARBA00022989"/>
    </source>
</evidence>
<dbReference type="Proteomes" id="UP000248480">
    <property type="component" value="Unplaced"/>
</dbReference>
<evidence type="ECO:0000256" key="5">
    <source>
        <dbReference type="ARBA" id="ARBA00022729"/>
    </source>
</evidence>
<evidence type="ECO:0000256" key="10">
    <source>
        <dbReference type="ARBA" id="ARBA00023157"/>
    </source>
</evidence>
<dbReference type="FunFam" id="2.10.25.10:FF:000177">
    <property type="entry name" value="Adhesion G protein-coupled receptor E2"/>
    <property type="match status" value="1"/>
</dbReference>
<keyword evidence="6" id="KW-0677">Repeat</keyword>
<keyword evidence="2" id="KW-1003">Cell membrane</keyword>
<evidence type="ECO:0000256" key="6">
    <source>
        <dbReference type="ARBA" id="ARBA00022737"/>
    </source>
</evidence>
<evidence type="ECO:0000256" key="1">
    <source>
        <dbReference type="ARBA" id="ARBA00004651"/>
    </source>
</evidence>
<name>A0A2Y9QG43_TRIMA</name>
<evidence type="ECO:0000313" key="14">
    <source>
        <dbReference type="RefSeq" id="XP_023580491.1"/>
    </source>
</evidence>
<dbReference type="RefSeq" id="XP_023580491.1">
    <property type="nucleotide sequence ID" value="XM_023724723.1"/>
</dbReference>
<evidence type="ECO:0000256" key="9">
    <source>
        <dbReference type="ARBA" id="ARBA00023136"/>
    </source>
</evidence>
<keyword evidence="9" id="KW-0472">Membrane</keyword>
<dbReference type="GeneID" id="111819059"/>
<comment type="subcellular location">
    <subcellularLocation>
        <location evidence="1">Cell membrane</location>
        <topology evidence="1">Multi-pass membrane protein</topology>
    </subcellularLocation>
</comment>
<evidence type="ECO:0000256" key="4">
    <source>
        <dbReference type="ARBA" id="ARBA00022692"/>
    </source>
</evidence>
<protein>
    <submittedName>
        <fullName evidence="14">Adhesion G protein-coupled receptor E3-like</fullName>
    </submittedName>
</protein>